<evidence type="ECO:0000259" key="1">
    <source>
        <dbReference type="Pfam" id="PF02875"/>
    </source>
</evidence>
<dbReference type="InterPro" id="IPR004101">
    <property type="entry name" value="Mur_ligase_C"/>
</dbReference>
<dbReference type="SUPFAM" id="SSF53623">
    <property type="entry name" value="MurD-like peptide ligases, catalytic domain"/>
    <property type="match status" value="1"/>
</dbReference>
<gene>
    <name evidence="2" type="ORF">A2950_01555</name>
</gene>
<evidence type="ECO:0000313" key="3">
    <source>
        <dbReference type="Proteomes" id="UP000176714"/>
    </source>
</evidence>
<dbReference type="PANTHER" id="PTHR23135">
    <property type="entry name" value="MUR LIGASE FAMILY MEMBER"/>
    <property type="match status" value="1"/>
</dbReference>
<dbReference type="SUPFAM" id="SSF53244">
    <property type="entry name" value="MurD-like peptide ligases, peptide-binding domain"/>
    <property type="match status" value="1"/>
</dbReference>
<evidence type="ECO:0000313" key="2">
    <source>
        <dbReference type="EMBL" id="OGG76282.1"/>
    </source>
</evidence>
<proteinExistence type="predicted"/>
<dbReference type="STRING" id="1798516.A2950_01555"/>
<dbReference type="InterPro" id="IPR036615">
    <property type="entry name" value="Mur_ligase_C_dom_sf"/>
</dbReference>
<dbReference type="Gene3D" id="3.40.1190.10">
    <property type="entry name" value="Mur-like, catalytic domain"/>
    <property type="match status" value="1"/>
</dbReference>
<feature type="domain" description="Mur ligase C-terminal" evidence="1">
    <location>
        <begin position="43"/>
        <end position="166"/>
    </location>
</feature>
<dbReference type="Proteomes" id="UP000176714">
    <property type="component" value="Unassembled WGS sequence"/>
</dbReference>
<dbReference type="Gene3D" id="3.90.190.20">
    <property type="entry name" value="Mur ligase, C-terminal domain"/>
    <property type="match status" value="1"/>
</dbReference>
<organism evidence="2 3">
    <name type="scientific">Candidatus Kaiserbacteria bacterium RIFCSPLOWO2_01_FULL_55_19</name>
    <dbReference type="NCBI Taxonomy" id="1798516"/>
    <lineage>
        <taxon>Bacteria</taxon>
        <taxon>Candidatus Kaiseribacteriota</taxon>
    </lineage>
</organism>
<dbReference type="EMBL" id="MFMD01000036">
    <property type="protein sequence ID" value="OGG76282.1"/>
    <property type="molecule type" value="Genomic_DNA"/>
</dbReference>
<dbReference type="PANTHER" id="PTHR23135:SF4">
    <property type="entry name" value="UDP-N-ACETYLMURAMOYL-L-ALANYL-D-GLUTAMATE--2,6-DIAMINOPIMELATE LIGASE MURE HOMOLOG, CHLOROPLASTIC"/>
    <property type="match status" value="1"/>
</dbReference>
<reference evidence="2 3" key="1">
    <citation type="journal article" date="2016" name="Nat. Commun.">
        <title>Thousands of microbial genomes shed light on interconnected biogeochemical processes in an aquifer system.</title>
        <authorList>
            <person name="Anantharaman K."/>
            <person name="Brown C.T."/>
            <person name="Hug L.A."/>
            <person name="Sharon I."/>
            <person name="Castelle C.J."/>
            <person name="Probst A.J."/>
            <person name="Thomas B.C."/>
            <person name="Singh A."/>
            <person name="Wilkins M.J."/>
            <person name="Karaoz U."/>
            <person name="Brodie E.L."/>
            <person name="Williams K.H."/>
            <person name="Hubbard S.S."/>
            <person name="Banfield J.F."/>
        </authorList>
    </citation>
    <scope>NUCLEOTIDE SEQUENCE [LARGE SCALE GENOMIC DNA]</scope>
</reference>
<dbReference type="Pfam" id="PF02875">
    <property type="entry name" value="Mur_ligase_C"/>
    <property type="match status" value="1"/>
</dbReference>
<name>A0A1F6ES63_9BACT</name>
<sequence>MHLALPGEFNILNALAAATFAESRDIAPEVIQAALGKFTLVPGRMQRIDEGQDFIVIVDYAHTADSLEQSFTVYAGIKKICLFGSAGGGRDTAKRAVMGAVADKHCDHIILTEDDPYDESAEAIAADIARGIRNRPYEFILNRRTAIQKAFSMAEKGSVVFISGKGDDPYIMGPKGARIPWSDAKVAHEELKRITA</sequence>
<dbReference type="AlphaFoldDB" id="A0A1F6ES63"/>
<comment type="caution">
    <text evidence="2">The sequence shown here is derived from an EMBL/GenBank/DDBJ whole genome shotgun (WGS) entry which is preliminary data.</text>
</comment>
<dbReference type="GO" id="GO:0016881">
    <property type="term" value="F:acid-amino acid ligase activity"/>
    <property type="evidence" value="ECO:0007669"/>
    <property type="project" value="InterPro"/>
</dbReference>
<protein>
    <recommendedName>
        <fullName evidence="1">Mur ligase C-terminal domain-containing protein</fullName>
    </recommendedName>
</protein>
<dbReference type="InterPro" id="IPR036565">
    <property type="entry name" value="Mur-like_cat_sf"/>
</dbReference>
<accession>A0A1F6ES63</accession>
<dbReference type="GO" id="GO:0005524">
    <property type="term" value="F:ATP binding"/>
    <property type="evidence" value="ECO:0007669"/>
    <property type="project" value="InterPro"/>
</dbReference>